<dbReference type="Pfam" id="PF07734">
    <property type="entry name" value="FBA_1"/>
    <property type="match status" value="1"/>
</dbReference>
<dbReference type="RefSeq" id="XP_010412930.1">
    <property type="nucleotide sequence ID" value="XM_010414628.1"/>
</dbReference>
<dbReference type="GeneID" id="104699303"/>
<dbReference type="InterPro" id="IPR001810">
    <property type="entry name" value="F-box_dom"/>
</dbReference>
<dbReference type="NCBIfam" id="TIGR01640">
    <property type="entry name" value="F_box_assoc_1"/>
    <property type="match status" value="1"/>
</dbReference>
<gene>
    <name evidence="3" type="primary">LOC104699303</name>
</gene>
<accession>A0ABM0SLD9</accession>
<organism evidence="2 3">
    <name type="scientific">Camelina sativa</name>
    <name type="common">False flax</name>
    <name type="synonym">Myagrum sativum</name>
    <dbReference type="NCBI Taxonomy" id="90675"/>
    <lineage>
        <taxon>Eukaryota</taxon>
        <taxon>Viridiplantae</taxon>
        <taxon>Streptophyta</taxon>
        <taxon>Embryophyta</taxon>
        <taxon>Tracheophyta</taxon>
        <taxon>Spermatophyta</taxon>
        <taxon>Magnoliopsida</taxon>
        <taxon>eudicotyledons</taxon>
        <taxon>Gunneridae</taxon>
        <taxon>Pentapetalae</taxon>
        <taxon>rosids</taxon>
        <taxon>malvids</taxon>
        <taxon>Brassicales</taxon>
        <taxon>Brassicaceae</taxon>
        <taxon>Camelineae</taxon>
        <taxon>Camelina</taxon>
    </lineage>
</organism>
<dbReference type="Gene3D" id="1.20.1280.50">
    <property type="match status" value="1"/>
</dbReference>
<dbReference type="PROSITE" id="PS50181">
    <property type="entry name" value="FBOX"/>
    <property type="match status" value="1"/>
</dbReference>
<dbReference type="InterPro" id="IPR036047">
    <property type="entry name" value="F-box-like_dom_sf"/>
</dbReference>
<reference evidence="2" key="1">
    <citation type="journal article" date="2014" name="Nat. Commun.">
        <title>The emerging biofuel crop Camelina sativa retains a highly undifferentiated hexaploid genome structure.</title>
        <authorList>
            <person name="Kagale S."/>
            <person name="Koh C."/>
            <person name="Nixon J."/>
            <person name="Bollina V."/>
            <person name="Clarke W.E."/>
            <person name="Tuteja R."/>
            <person name="Spillane C."/>
            <person name="Robinson S.J."/>
            <person name="Links M.G."/>
            <person name="Clarke C."/>
            <person name="Higgins E.E."/>
            <person name="Huebert T."/>
            <person name="Sharpe A.G."/>
            <person name="Parkin I.A."/>
        </authorList>
    </citation>
    <scope>NUCLEOTIDE SEQUENCE [LARGE SCALE GENOMIC DNA]</scope>
    <source>
        <strain evidence="2">cv. DH55</strain>
    </source>
</reference>
<evidence type="ECO:0000259" key="1">
    <source>
        <dbReference type="PROSITE" id="PS50181"/>
    </source>
</evidence>
<dbReference type="Pfam" id="PF00646">
    <property type="entry name" value="F-box"/>
    <property type="match status" value="1"/>
</dbReference>
<evidence type="ECO:0000313" key="3">
    <source>
        <dbReference type="RefSeq" id="XP_010412930.1"/>
    </source>
</evidence>
<reference evidence="3" key="2">
    <citation type="submission" date="2025-08" db="UniProtKB">
        <authorList>
            <consortium name="RefSeq"/>
        </authorList>
    </citation>
    <scope>IDENTIFICATION</scope>
    <source>
        <tissue evidence="3">Leaf</tissue>
    </source>
</reference>
<protein>
    <submittedName>
        <fullName evidence="3">F-box protein At5g41500</fullName>
    </submittedName>
</protein>
<evidence type="ECO:0000313" key="2">
    <source>
        <dbReference type="Proteomes" id="UP000694864"/>
    </source>
</evidence>
<dbReference type="Proteomes" id="UP000694864">
    <property type="component" value="Chromosome 6"/>
</dbReference>
<dbReference type="InterPro" id="IPR017451">
    <property type="entry name" value="F-box-assoc_interact_dom"/>
</dbReference>
<dbReference type="SUPFAM" id="SSF81383">
    <property type="entry name" value="F-box domain"/>
    <property type="match status" value="1"/>
</dbReference>
<dbReference type="InterPro" id="IPR050796">
    <property type="entry name" value="SCF_F-box_component"/>
</dbReference>
<sequence length="415" mass="49062">MISDLPRDLIEDIINRLPMKSLKAVRLTCKSWNSLSQSESFKKMHIGKSTRKRESMMIVVQHHSIYLMSSVVDVDPCIELKGKLSFLNNQVSISRIRHYEGLVLCFLKDVTRIVVWNPYWGQTRWIKLRYTHLPQGYFNYTLGYEDKESCRSLKLLRFVDYFHREPEEQFFWYEMYDFDSGLWTTLDVAPHWGIYCSSSSVSLKGNSYWCAKERSSEGCKDRIICFDFTKERFGPLLPLPSCVKDLKYAYVHLSCVKEEKIAALFHHHYDYEFEIWITTNIEAEMVSWSKFLRIDSELKINFPDCFFIDEEKKVFMCVGRDYGYDSYSDECPKPFIKIIGEAGYSKDLDLGVPAYKNRWLISVCSYVPSLVQIKKLARGKRIEHSSLEKRQFDQNMLRLAEIEKLMKKPYRHGCR</sequence>
<name>A0ABM0SLD9_CAMSA</name>
<dbReference type="PANTHER" id="PTHR31672:SF13">
    <property type="entry name" value="F-BOX PROTEIN CPR30-LIKE"/>
    <property type="match status" value="1"/>
</dbReference>
<keyword evidence="2" id="KW-1185">Reference proteome</keyword>
<dbReference type="PANTHER" id="PTHR31672">
    <property type="entry name" value="BNACNNG10540D PROTEIN"/>
    <property type="match status" value="1"/>
</dbReference>
<dbReference type="SMART" id="SM00256">
    <property type="entry name" value="FBOX"/>
    <property type="match status" value="1"/>
</dbReference>
<feature type="domain" description="F-box" evidence="1">
    <location>
        <begin position="1"/>
        <end position="44"/>
    </location>
</feature>
<dbReference type="InterPro" id="IPR006527">
    <property type="entry name" value="F-box-assoc_dom_typ1"/>
</dbReference>
<proteinExistence type="predicted"/>
<dbReference type="CDD" id="cd22157">
    <property type="entry name" value="F-box_AtFBW1-like"/>
    <property type="match status" value="1"/>
</dbReference>